<evidence type="ECO:0000313" key="2">
    <source>
        <dbReference type="EMBL" id="PIP85268.1"/>
    </source>
</evidence>
<evidence type="ECO:0000313" key="3">
    <source>
        <dbReference type="Proteomes" id="UP000231136"/>
    </source>
</evidence>
<feature type="compositionally biased region" description="Basic and acidic residues" evidence="1">
    <location>
        <begin position="106"/>
        <end position="116"/>
    </location>
</feature>
<dbReference type="Proteomes" id="UP000231136">
    <property type="component" value="Unassembled WGS sequence"/>
</dbReference>
<gene>
    <name evidence="2" type="ORF">COW83_05175</name>
</gene>
<name>A0A2H0DTS3_9BACT</name>
<comment type="caution">
    <text evidence="2">The sequence shown here is derived from an EMBL/GenBank/DDBJ whole genome shotgun (WGS) entry which is preliminary data.</text>
</comment>
<evidence type="ECO:0000256" key="1">
    <source>
        <dbReference type="SAM" id="MobiDB-lite"/>
    </source>
</evidence>
<proteinExistence type="predicted"/>
<dbReference type="EMBL" id="PCTR01000143">
    <property type="protein sequence ID" value="PIP85268.1"/>
    <property type="molecule type" value="Genomic_DNA"/>
</dbReference>
<accession>A0A2H0DTS3</accession>
<feature type="region of interest" description="Disordered" evidence="1">
    <location>
        <begin position="1"/>
        <end position="21"/>
    </location>
</feature>
<feature type="compositionally biased region" description="Basic and acidic residues" evidence="1">
    <location>
        <begin position="215"/>
        <end position="251"/>
    </location>
</feature>
<feature type="region of interest" description="Disordered" evidence="1">
    <location>
        <begin position="206"/>
        <end position="272"/>
    </location>
</feature>
<protein>
    <submittedName>
        <fullName evidence="2">Uncharacterized protein</fullName>
    </submittedName>
</protein>
<dbReference type="AlphaFoldDB" id="A0A2H0DTS3"/>
<sequence>MKESFFPGDPRSRAELARVGGVPKKYIEKTSSILDPNDRSWQDNPKYKKFLDGGQIASERIAPVSRDDTRNKYATEKELQTHFDELMAGESESGRNTPPAVGLELSGRDEGGDDIKKPEWVEGEFRVLVWYEKLGDDLREASRYVHEFKDRERTIPREEEIVAEEKNMRQAAKQRLHGKGVKIGILDERGGSRKVSDARAMIFEGKPSKTGQSVEDARKILDGMNIDVKRAREEGEKKRAEPPQPELEKDGQQGGGDDVAGTRRERGSKKTFLVESPEDLDRVLEDIGEIREPTARARRLGKLADQMFDEGKNDWGNRVSVIRAEVMKKGKGQEVRGIPENREDLVEWRKWARARISALLDPEMREAGKNTGNIFGATAETPFGRQNTDGSMYFPDSISEEVHGKFGDDGRVERVGELTASNEIGKIFSKWKESHRSLKLLEGAFDPQRAGEYKLPGNELNQFFLNELKGEQGVEGGGSKNIAKALRIYWAMAHNKKEEGKQILYNEGLEGITSIFDNPLSLVERNRIREQVAEECGGIFYESVGLMYAGFFGVTAYGSDSTAPAIEYVDAMGRLVYTEINRYSDENERTNPGKRAARYLNDLVANALIELNGDGEPIVREQDGVRDYVPVEIGVHPGNFQESLDGKYFYFVRTIDGRLECRKKLINGVDSNETLESLIKTGRINEVDWGNSDDLFAILKYREGLAVSVYKTFKNLDDDLAKLTVPEIVSRREMFDNAFPQYNIQTRQRVAYLWMYSLIAENQVKWTKEDTRPALEIMVGEAVEARLISASDADNLNKVFGVSSSGSFLKPFKEGKYRPVSLAKEIFGMIGIK</sequence>
<feature type="region of interest" description="Disordered" evidence="1">
    <location>
        <begin position="85"/>
        <end position="116"/>
    </location>
</feature>
<reference evidence="2 3" key="1">
    <citation type="submission" date="2017-09" db="EMBL/GenBank/DDBJ databases">
        <title>Depth-based differentiation of microbial function through sediment-hosted aquifers and enrichment of novel symbionts in the deep terrestrial subsurface.</title>
        <authorList>
            <person name="Probst A.J."/>
            <person name="Ladd B."/>
            <person name="Jarett J.K."/>
            <person name="Geller-Mcgrath D.E."/>
            <person name="Sieber C.M."/>
            <person name="Emerson J.B."/>
            <person name="Anantharaman K."/>
            <person name="Thomas B.C."/>
            <person name="Malmstrom R."/>
            <person name="Stieglmeier M."/>
            <person name="Klingl A."/>
            <person name="Woyke T."/>
            <person name="Ryan C.M."/>
            <person name="Banfield J.F."/>
        </authorList>
    </citation>
    <scope>NUCLEOTIDE SEQUENCE [LARGE SCALE GENOMIC DNA]</scope>
    <source>
        <strain evidence="2">CG22_combo_CG10-13_8_21_14_all_43_12</strain>
    </source>
</reference>
<organism evidence="2 3">
    <name type="scientific">Candidatus Collierbacteria bacterium CG22_combo_CG10-13_8_21_14_all_43_12</name>
    <dbReference type="NCBI Taxonomy" id="1974537"/>
    <lineage>
        <taxon>Bacteria</taxon>
        <taxon>Candidatus Collieribacteriota</taxon>
    </lineage>
</organism>